<dbReference type="HOGENOM" id="CLU_550995_0_0_1"/>
<name>A0A067TIU3_GALM3</name>
<keyword evidence="2" id="KW-1185">Reference proteome</keyword>
<reference evidence="2" key="1">
    <citation type="journal article" date="2014" name="Proc. Natl. Acad. Sci. U.S.A.">
        <title>Extensive sampling of basidiomycete genomes demonstrates inadequacy of the white-rot/brown-rot paradigm for wood decay fungi.</title>
        <authorList>
            <person name="Riley R."/>
            <person name="Salamov A.A."/>
            <person name="Brown D.W."/>
            <person name="Nagy L.G."/>
            <person name="Floudas D."/>
            <person name="Held B.W."/>
            <person name="Levasseur A."/>
            <person name="Lombard V."/>
            <person name="Morin E."/>
            <person name="Otillar R."/>
            <person name="Lindquist E.A."/>
            <person name="Sun H."/>
            <person name="LaButti K.M."/>
            <person name="Schmutz J."/>
            <person name="Jabbour D."/>
            <person name="Luo H."/>
            <person name="Baker S.E."/>
            <person name="Pisabarro A.G."/>
            <person name="Walton J.D."/>
            <person name="Blanchette R.A."/>
            <person name="Henrissat B."/>
            <person name="Martin F."/>
            <person name="Cullen D."/>
            <person name="Hibbett D.S."/>
            <person name="Grigoriev I.V."/>
        </authorList>
    </citation>
    <scope>NUCLEOTIDE SEQUENCE [LARGE SCALE GENOMIC DNA]</scope>
    <source>
        <strain evidence="2">CBS 339.88</strain>
    </source>
</reference>
<dbReference type="EMBL" id="KL142370">
    <property type="protein sequence ID" value="KDR82267.1"/>
    <property type="molecule type" value="Genomic_DNA"/>
</dbReference>
<evidence type="ECO:0000313" key="2">
    <source>
        <dbReference type="Proteomes" id="UP000027222"/>
    </source>
</evidence>
<protein>
    <submittedName>
        <fullName evidence="1">Uncharacterized protein</fullName>
    </submittedName>
</protein>
<gene>
    <name evidence="1" type="ORF">GALMADRAFT_207538</name>
</gene>
<sequence>MQGVLDPTPGLAKHRHTWENQAPLYDTAKALREAVQGQSLVHTEEFLSAVHYCFEEMSLSIIGKDEYRKDPLLGLQNQERRNRYFRRIVEGDDDKQGAGQVPAHKSNVISDFLNVNDGWGLRGWEAWDILHHENVLSFLSRVVLPDHTSPFYYQYANILKSFFVAVSDLSRQDELMTTFHSHRHILELITEAGWITTFIMDLAPSMNFDRATQTQRRKYEVEQCTIDIFIANFAFIMERVEMEIERLNMEIDLNQWDTIDCERLLIQDTVVTKAIPNTPNPLYPTNRPSLLFYAACLYIKPLSQQHHEQNSCMRKALEDLVPVMQRYRRLFWSGTPFAAESVLENNGITLRGDPELEQRWKGVDEHGVERFSDKWWEFLDSVGPVDAFQERRSLTTRMEDTGRLNLTSGSMHPLKDIVAAVRVEELSLRVEPTVLPDLDSKQLEAKYRMEAAELVCRAGAHPSALTGHPFPDGIKPPLLQNHFEIVCIIIQKSGS</sequence>
<dbReference type="Proteomes" id="UP000027222">
    <property type="component" value="Unassembled WGS sequence"/>
</dbReference>
<proteinExistence type="predicted"/>
<organism evidence="1 2">
    <name type="scientific">Galerina marginata (strain CBS 339.88)</name>
    <dbReference type="NCBI Taxonomy" id="685588"/>
    <lineage>
        <taxon>Eukaryota</taxon>
        <taxon>Fungi</taxon>
        <taxon>Dikarya</taxon>
        <taxon>Basidiomycota</taxon>
        <taxon>Agaricomycotina</taxon>
        <taxon>Agaricomycetes</taxon>
        <taxon>Agaricomycetidae</taxon>
        <taxon>Agaricales</taxon>
        <taxon>Agaricineae</taxon>
        <taxon>Strophariaceae</taxon>
        <taxon>Galerina</taxon>
    </lineage>
</organism>
<dbReference type="AlphaFoldDB" id="A0A067TIU3"/>
<evidence type="ECO:0000313" key="1">
    <source>
        <dbReference type="EMBL" id="KDR82267.1"/>
    </source>
</evidence>
<accession>A0A067TIU3</accession>